<evidence type="ECO:0000313" key="2">
    <source>
        <dbReference type="Proteomes" id="UP000703269"/>
    </source>
</evidence>
<evidence type="ECO:0000313" key="1">
    <source>
        <dbReference type="EMBL" id="GJE86275.1"/>
    </source>
</evidence>
<proteinExistence type="predicted"/>
<reference evidence="1 2" key="1">
    <citation type="submission" date="2021-08" db="EMBL/GenBank/DDBJ databases">
        <title>Draft Genome Sequence of Phanerochaete sordida strain YK-624.</title>
        <authorList>
            <person name="Mori T."/>
            <person name="Dohra H."/>
            <person name="Suzuki T."/>
            <person name="Kawagishi H."/>
            <person name="Hirai H."/>
        </authorList>
    </citation>
    <scope>NUCLEOTIDE SEQUENCE [LARGE SCALE GENOMIC DNA]</scope>
    <source>
        <strain evidence="1 2">YK-624</strain>
    </source>
</reference>
<sequence length="233" mass="24745">MGATTAAPEEAALRVVLAPTVPIALVTGVVPRAVEGASAAVEEVEVRMEAMDLDLGPLPTIKVPLKATWEDTLASSQGPRKTPTIRMALTTWECLSSSSSSSRHNKGDRQMVRASIIKDTGVMKTALEITVMVTVMVIMAVGIIMASDEEESVEEEEAVVVVVAAEASAVPRGTTKSTTPLLKSESSGSDHVARCSFAISSTRRIAMMYVACSRSMARYGLSLISLRTVEWCS</sequence>
<gene>
    <name evidence="1" type="ORF">PsYK624_023550</name>
</gene>
<organism evidence="1 2">
    <name type="scientific">Phanerochaete sordida</name>
    <dbReference type="NCBI Taxonomy" id="48140"/>
    <lineage>
        <taxon>Eukaryota</taxon>
        <taxon>Fungi</taxon>
        <taxon>Dikarya</taxon>
        <taxon>Basidiomycota</taxon>
        <taxon>Agaricomycotina</taxon>
        <taxon>Agaricomycetes</taxon>
        <taxon>Polyporales</taxon>
        <taxon>Phanerochaetaceae</taxon>
        <taxon>Phanerochaete</taxon>
    </lineage>
</organism>
<accession>A0A9P3L8N2</accession>
<dbReference type="EMBL" id="BPQB01000003">
    <property type="protein sequence ID" value="GJE86275.1"/>
    <property type="molecule type" value="Genomic_DNA"/>
</dbReference>
<dbReference type="Proteomes" id="UP000703269">
    <property type="component" value="Unassembled WGS sequence"/>
</dbReference>
<comment type="caution">
    <text evidence="1">The sequence shown here is derived from an EMBL/GenBank/DDBJ whole genome shotgun (WGS) entry which is preliminary data.</text>
</comment>
<protein>
    <submittedName>
        <fullName evidence="1">Uncharacterized protein</fullName>
    </submittedName>
</protein>
<dbReference type="AlphaFoldDB" id="A0A9P3L8N2"/>
<keyword evidence="2" id="KW-1185">Reference proteome</keyword>
<name>A0A9P3L8N2_9APHY</name>